<dbReference type="Pfam" id="PF13280">
    <property type="entry name" value="WYL"/>
    <property type="match status" value="1"/>
</dbReference>
<feature type="domain" description="WYL" evidence="2">
    <location>
        <begin position="143"/>
        <end position="206"/>
    </location>
</feature>
<dbReference type="SUPFAM" id="SSF46785">
    <property type="entry name" value="Winged helix' DNA-binding domain"/>
    <property type="match status" value="1"/>
</dbReference>
<dbReference type="InterPro" id="IPR036388">
    <property type="entry name" value="WH-like_DNA-bd_sf"/>
</dbReference>
<name>A0ABV4BM49_9CLOT</name>
<comment type="caution">
    <text evidence="4">The sequence shown here is derived from an EMBL/GenBank/DDBJ whole genome shotgun (WGS) entry which is preliminary data.</text>
</comment>
<proteinExistence type="predicted"/>
<dbReference type="Proteomes" id="UP001564657">
    <property type="component" value="Unassembled WGS sequence"/>
</dbReference>
<dbReference type="EMBL" id="JBGEWD010000005">
    <property type="protein sequence ID" value="MEY7999854.1"/>
    <property type="molecule type" value="Genomic_DNA"/>
</dbReference>
<dbReference type="InterPro" id="IPR036390">
    <property type="entry name" value="WH_DNA-bd_sf"/>
</dbReference>
<dbReference type="InterPro" id="IPR051534">
    <property type="entry name" value="CBASS_pafABC_assoc_protein"/>
</dbReference>
<dbReference type="InterPro" id="IPR013196">
    <property type="entry name" value="HTH_11"/>
</dbReference>
<evidence type="ECO:0000313" key="5">
    <source>
        <dbReference type="Proteomes" id="UP001564657"/>
    </source>
</evidence>
<dbReference type="PANTHER" id="PTHR34580">
    <property type="match status" value="1"/>
</dbReference>
<feature type="domain" description="WCX" evidence="3">
    <location>
        <begin position="234"/>
        <end position="305"/>
    </location>
</feature>
<dbReference type="InterPro" id="IPR057727">
    <property type="entry name" value="WCX_dom"/>
</dbReference>
<gene>
    <name evidence="4" type="ORF">AB8U03_06545</name>
</gene>
<feature type="domain" description="Helix-turn-helix type 11" evidence="1">
    <location>
        <begin position="5"/>
        <end position="57"/>
    </location>
</feature>
<sequence length="311" mass="36708">MKINRLLAIVVILLNRKKISAVELAEKFEVSVRTIYRDVEAINMAGIPIASKQGNNGGFYILDNYKISHQFLTLEDMISIVEALKNINGVLNDKNVEIAMEKVKSIIPCNKKDTVDLYFKRIFIDTLPWGFKRSENENIKYKIIYDALQYNRYISFNYRNTKGEYIFRKVEPVTLVFKGFSWYIFSFCTLRKDYRIFKLSRIDGLKALDEKIYKFRISYGEYIKADDSKKVSTKLSLKFSEKVKYRIQDYFDEDEMTFLEDGNVIVNTEVIEDNWVYSMILSYGEYVEVLKPGRIREIIKEKCKKVSNMYK</sequence>
<reference evidence="4 5" key="1">
    <citation type="submission" date="2024-08" db="EMBL/GenBank/DDBJ databases">
        <title>Clostridium lapicellarii sp. nov., and Clostridium renhuaiense sp. nov., two species isolated from the mud in a fermentation cellar used for producing sauce-flavour Chinese liquors.</title>
        <authorList>
            <person name="Yang F."/>
            <person name="Wang H."/>
            <person name="Chen L.Q."/>
            <person name="Zhou N."/>
            <person name="Lu J.J."/>
            <person name="Pu X.X."/>
            <person name="Wan B."/>
            <person name="Wang L."/>
            <person name="Liu S.J."/>
        </authorList>
    </citation>
    <scope>NUCLEOTIDE SEQUENCE [LARGE SCALE GENOMIC DNA]</scope>
    <source>
        <strain evidence="4 5">MT-5</strain>
    </source>
</reference>
<dbReference type="Pfam" id="PF25583">
    <property type="entry name" value="WCX"/>
    <property type="match status" value="1"/>
</dbReference>
<keyword evidence="5" id="KW-1185">Reference proteome</keyword>
<evidence type="ECO:0000313" key="4">
    <source>
        <dbReference type="EMBL" id="MEY7999854.1"/>
    </source>
</evidence>
<evidence type="ECO:0000259" key="2">
    <source>
        <dbReference type="Pfam" id="PF13280"/>
    </source>
</evidence>
<dbReference type="RefSeq" id="WP_369703747.1">
    <property type="nucleotide sequence ID" value="NZ_JBGEWD010000005.1"/>
</dbReference>
<dbReference type="InterPro" id="IPR028349">
    <property type="entry name" value="PafC-like"/>
</dbReference>
<dbReference type="PANTHER" id="PTHR34580:SF8">
    <property type="entry name" value="WYL DOMAIN-CONTAINING PROTEIN"/>
    <property type="match status" value="1"/>
</dbReference>
<evidence type="ECO:0000259" key="3">
    <source>
        <dbReference type="Pfam" id="PF25583"/>
    </source>
</evidence>
<dbReference type="Gene3D" id="1.10.10.10">
    <property type="entry name" value="Winged helix-like DNA-binding domain superfamily/Winged helix DNA-binding domain"/>
    <property type="match status" value="1"/>
</dbReference>
<organism evidence="4 5">
    <name type="scientific">Clostridium moutaii</name>
    <dbReference type="NCBI Taxonomy" id="3240932"/>
    <lineage>
        <taxon>Bacteria</taxon>
        <taxon>Bacillati</taxon>
        <taxon>Bacillota</taxon>
        <taxon>Clostridia</taxon>
        <taxon>Eubacteriales</taxon>
        <taxon>Clostridiaceae</taxon>
        <taxon>Clostridium</taxon>
    </lineage>
</organism>
<dbReference type="InterPro" id="IPR026881">
    <property type="entry name" value="WYL_dom"/>
</dbReference>
<dbReference type="PIRSF" id="PIRSF016838">
    <property type="entry name" value="PafC"/>
    <property type="match status" value="1"/>
</dbReference>
<protein>
    <submittedName>
        <fullName evidence="4">Helix-turn-helix transcriptional regulator</fullName>
    </submittedName>
</protein>
<accession>A0ABV4BM49</accession>
<dbReference type="PROSITE" id="PS52050">
    <property type="entry name" value="WYL"/>
    <property type="match status" value="1"/>
</dbReference>
<evidence type="ECO:0000259" key="1">
    <source>
        <dbReference type="Pfam" id="PF08279"/>
    </source>
</evidence>
<dbReference type="Pfam" id="PF08279">
    <property type="entry name" value="HTH_11"/>
    <property type="match status" value="1"/>
</dbReference>